<dbReference type="EMBL" id="VSWD01000008">
    <property type="protein sequence ID" value="KAK3094712.1"/>
    <property type="molecule type" value="Genomic_DNA"/>
</dbReference>
<dbReference type="InterPro" id="IPR036179">
    <property type="entry name" value="Ig-like_dom_sf"/>
</dbReference>
<dbReference type="Proteomes" id="UP001186944">
    <property type="component" value="Unassembled WGS sequence"/>
</dbReference>
<gene>
    <name evidence="2" type="ORF">FSP39_005333</name>
</gene>
<feature type="domain" description="Ig-like" evidence="1">
    <location>
        <begin position="61"/>
        <end position="150"/>
    </location>
</feature>
<dbReference type="PROSITE" id="PS50835">
    <property type="entry name" value="IG_LIKE"/>
    <property type="match status" value="1"/>
</dbReference>
<dbReference type="Pfam" id="PF13927">
    <property type="entry name" value="Ig_3"/>
    <property type="match status" value="1"/>
</dbReference>
<evidence type="ECO:0000313" key="2">
    <source>
        <dbReference type="EMBL" id="KAK3094712.1"/>
    </source>
</evidence>
<dbReference type="Gene3D" id="2.60.40.10">
    <property type="entry name" value="Immunoglobulins"/>
    <property type="match status" value="1"/>
</dbReference>
<dbReference type="SMART" id="SM00409">
    <property type="entry name" value="IG"/>
    <property type="match status" value="1"/>
</dbReference>
<sequence>MCIYFIKSAVGSIQKHSSIKSMYKGRCLDVYLLYFRYMKNMVHRSNMNLIQFHPSIATDGPREAVLSPDNNTTNLDEGQNLGPISCSADCNPTCTIQWRFNATMGHGKFVDQTTQNGVLQIVNVRRSMAGVYRCLLQNKVDYNRKDVSLNVLCKYQRKG</sequence>
<dbReference type="InterPro" id="IPR013783">
    <property type="entry name" value="Ig-like_fold"/>
</dbReference>
<organism evidence="2 3">
    <name type="scientific">Pinctada imbricata</name>
    <name type="common">Atlantic pearl-oyster</name>
    <name type="synonym">Pinctada martensii</name>
    <dbReference type="NCBI Taxonomy" id="66713"/>
    <lineage>
        <taxon>Eukaryota</taxon>
        <taxon>Metazoa</taxon>
        <taxon>Spiralia</taxon>
        <taxon>Lophotrochozoa</taxon>
        <taxon>Mollusca</taxon>
        <taxon>Bivalvia</taxon>
        <taxon>Autobranchia</taxon>
        <taxon>Pteriomorphia</taxon>
        <taxon>Pterioida</taxon>
        <taxon>Pterioidea</taxon>
        <taxon>Pteriidae</taxon>
        <taxon>Pinctada</taxon>
    </lineage>
</organism>
<comment type="caution">
    <text evidence="2">The sequence shown here is derived from an EMBL/GenBank/DDBJ whole genome shotgun (WGS) entry which is preliminary data.</text>
</comment>
<dbReference type="AlphaFoldDB" id="A0AA89C4P9"/>
<reference evidence="2" key="1">
    <citation type="submission" date="2019-08" db="EMBL/GenBank/DDBJ databases">
        <title>The improved chromosome-level genome for the pearl oyster Pinctada fucata martensii using PacBio sequencing and Hi-C.</title>
        <authorList>
            <person name="Zheng Z."/>
        </authorList>
    </citation>
    <scope>NUCLEOTIDE SEQUENCE</scope>
    <source>
        <strain evidence="2">ZZ-2019</strain>
        <tissue evidence="2">Adductor muscle</tissue>
    </source>
</reference>
<dbReference type="SUPFAM" id="SSF48726">
    <property type="entry name" value="Immunoglobulin"/>
    <property type="match status" value="1"/>
</dbReference>
<protein>
    <recommendedName>
        <fullName evidence="1">Ig-like domain-containing protein</fullName>
    </recommendedName>
</protein>
<dbReference type="InterPro" id="IPR003599">
    <property type="entry name" value="Ig_sub"/>
</dbReference>
<evidence type="ECO:0000259" key="1">
    <source>
        <dbReference type="PROSITE" id="PS50835"/>
    </source>
</evidence>
<dbReference type="InterPro" id="IPR007110">
    <property type="entry name" value="Ig-like_dom"/>
</dbReference>
<evidence type="ECO:0000313" key="3">
    <source>
        <dbReference type="Proteomes" id="UP001186944"/>
    </source>
</evidence>
<name>A0AA89C4P9_PINIB</name>
<proteinExistence type="predicted"/>
<accession>A0AA89C4P9</accession>
<keyword evidence="3" id="KW-1185">Reference proteome</keyword>